<dbReference type="EMBL" id="GIFC01017239">
    <property type="protein sequence ID" value="MXU99322.1"/>
    <property type="molecule type" value="Transcribed_RNA"/>
</dbReference>
<feature type="region of interest" description="Disordered" evidence="1">
    <location>
        <begin position="64"/>
        <end position="86"/>
    </location>
</feature>
<evidence type="ECO:0000313" key="2">
    <source>
        <dbReference type="EMBL" id="MXU99322.1"/>
    </source>
</evidence>
<reference evidence="2" key="1">
    <citation type="submission" date="2019-12" db="EMBL/GenBank/DDBJ databases">
        <title>An insight into the sialome of adult female Ixodes ricinus ticks feeding for 6 days.</title>
        <authorList>
            <person name="Perner J."/>
            <person name="Ribeiro J.M.C."/>
        </authorList>
    </citation>
    <scope>NUCLEOTIDE SEQUENCE</scope>
    <source>
        <strain evidence="2">Semi-engorged</strain>
        <tissue evidence="2">Salivary glands</tissue>
    </source>
</reference>
<dbReference type="AlphaFoldDB" id="A0A6B0VB95"/>
<evidence type="ECO:0000256" key="1">
    <source>
        <dbReference type="SAM" id="MobiDB-lite"/>
    </source>
</evidence>
<sequence>MPALGLDFIQLVPLGQVFLGVSATVVVRSIDLKLLPGPLVLVREVEAVHPAQDVAHGALRLRRGPAPRLAPPARQRGRRQAPPVVGRQRAPCGAAPLVAAVGVVHIVVVALVARLLGPEDVPLQPQVVLLAFEPMLLVTNDGTGTTDADPGDGLCRREPVVLHDVAGNESPRAAQPCLAVDGQGPRGVLADLDELPHDGVAGRRPVHEEQVPVVEALLGKAPGVVDLLVQPHHRAHVVLAEVREVRLRGVERVAVLNFALGVRPAEGDELVWHNPVEVAVLNPLVVLVLLQVKVFKVQEFVADGLLHSTQTIKEGEVVCARTKGGIPEWDVGSIGPIHQWLVGFLRRPLQVEYRICTNQESCVDPLLAVAARVVHNLLLRQGIRLELFVELDAVAVQHRQIERTKVRVKAFVHQFLVHAEYVAERR</sequence>
<name>A0A6B0VB95_IXORI</name>
<accession>A0A6B0VB95</accession>
<proteinExistence type="predicted"/>
<organism evidence="2">
    <name type="scientific">Ixodes ricinus</name>
    <name type="common">Common tick</name>
    <name type="synonym">Acarus ricinus</name>
    <dbReference type="NCBI Taxonomy" id="34613"/>
    <lineage>
        <taxon>Eukaryota</taxon>
        <taxon>Metazoa</taxon>
        <taxon>Ecdysozoa</taxon>
        <taxon>Arthropoda</taxon>
        <taxon>Chelicerata</taxon>
        <taxon>Arachnida</taxon>
        <taxon>Acari</taxon>
        <taxon>Parasitiformes</taxon>
        <taxon>Ixodida</taxon>
        <taxon>Ixodoidea</taxon>
        <taxon>Ixodidae</taxon>
        <taxon>Ixodinae</taxon>
        <taxon>Ixodes</taxon>
    </lineage>
</organism>
<protein>
    <submittedName>
        <fullName evidence="2">Putative secreted protein</fullName>
    </submittedName>
</protein>